<feature type="region of interest" description="Disordered" evidence="9">
    <location>
        <begin position="731"/>
        <end position="798"/>
    </location>
</feature>
<dbReference type="EMBL" id="JAHFZB010000024">
    <property type="protein sequence ID" value="KAK6475537.1"/>
    <property type="molecule type" value="Genomic_DNA"/>
</dbReference>
<protein>
    <recommendedName>
        <fullName evidence="3">protein-serine/threonine phosphatase</fullName>
        <ecNumber evidence="3">3.1.3.16</ecNumber>
    </recommendedName>
</protein>
<organism evidence="13 14">
    <name type="scientific">Huso huso</name>
    <name type="common">Beluga</name>
    <name type="synonym">Acipenser huso</name>
    <dbReference type="NCBI Taxonomy" id="61971"/>
    <lineage>
        <taxon>Eukaryota</taxon>
        <taxon>Metazoa</taxon>
        <taxon>Chordata</taxon>
        <taxon>Craniata</taxon>
        <taxon>Vertebrata</taxon>
        <taxon>Euteleostomi</taxon>
        <taxon>Actinopterygii</taxon>
        <taxon>Chondrostei</taxon>
        <taxon>Acipenseriformes</taxon>
        <taxon>Acipenseridae</taxon>
        <taxon>Huso</taxon>
    </lineage>
</organism>
<evidence type="ECO:0000256" key="7">
    <source>
        <dbReference type="ARBA" id="ARBA00023212"/>
    </source>
</evidence>
<keyword evidence="14" id="KW-1185">Reference proteome</keyword>
<evidence type="ECO:0000256" key="2">
    <source>
        <dbReference type="ARBA" id="ARBA00009580"/>
    </source>
</evidence>
<evidence type="ECO:0000259" key="11">
    <source>
        <dbReference type="PROSITE" id="PS50056"/>
    </source>
</evidence>
<dbReference type="InterPro" id="IPR016130">
    <property type="entry name" value="Tyr_Pase_AS"/>
</dbReference>
<comment type="subcellular location">
    <subcellularLocation>
        <location evidence="1">Cytoplasm</location>
        <location evidence="1">Cytoskeleton</location>
    </subcellularLocation>
</comment>
<feature type="region of interest" description="Disordered" evidence="9">
    <location>
        <begin position="817"/>
        <end position="994"/>
    </location>
</feature>
<gene>
    <name evidence="13" type="ORF">HHUSO_G25076</name>
</gene>
<feature type="region of interest" description="Disordered" evidence="9">
    <location>
        <begin position="1"/>
        <end position="36"/>
    </location>
</feature>
<feature type="compositionally biased region" description="Acidic residues" evidence="9">
    <location>
        <begin position="561"/>
        <end position="591"/>
    </location>
</feature>
<dbReference type="Gene3D" id="3.90.190.10">
    <property type="entry name" value="Protein tyrosine phosphatase superfamily"/>
    <property type="match status" value="1"/>
</dbReference>
<dbReference type="PROSITE" id="PS50054">
    <property type="entry name" value="TYR_PHOSPHATASE_DUAL"/>
    <property type="match status" value="1"/>
</dbReference>
<dbReference type="InterPro" id="IPR014876">
    <property type="entry name" value="DEK_C"/>
</dbReference>
<dbReference type="PANTHER" id="PTHR45864">
    <property type="entry name" value="SLINGSHOT PROTEIN PHOSPHATASE HOMOLOG"/>
    <property type="match status" value="1"/>
</dbReference>
<proteinExistence type="inferred from homology"/>
<keyword evidence="4" id="KW-0963">Cytoplasm</keyword>
<dbReference type="Pfam" id="PF08766">
    <property type="entry name" value="DEK_C"/>
    <property type="match status" value="1"/>
</dbReference>
<reference evidence="13 14" key="1">
    <citation type="submission" date="2021-05" db="EMBL/GenBank/DDBJ databases">
        <authorList>
            <person name="Zahm M."/>
            <person name="Klopp C."/>
            <person name="Cabau C."/>
            <person name="Kuhl H."/>
            <person name="Suciu R."/>
            <person name="Ciorpac M."/>
            <person name="Holostenco D."/>
            <person name="Gessner J."/>
            <person name="Wuertz S."/>
            <person name="Hohne C."/>
            <person name="Stock M."/>
            <person name="Gislard M."/>
            <person name="Lluch J."/>
            <person name="Milhes M."/>
            <person name="Lampietro C."/>
            <person name="Lopez Roques C."/>
            <person name="Donnadieu C."/>
            <person name="Du K."/>
            <person name="Schartl M."/>
            <person name="Guiguen Y."/>
        </authorList>
    </citation>
    <scope>NUCLEOTIDE SEQUENCE [LARGE SCALE GENOMIC DNA]</scope>
    <source>
        <strain evidence="13">Hh-F2</strain>
        <tissue evidence="13">Blood</tissue>
    </source>
</reference>
<feature type="compositionally biased region" description="Polar residues" evidence="9">
    <location>
        <begin position="980"/>
        <end position="990"/>
    </location>
</feature>
<feature type="region of interest" description="Disordered" evidence="9">
    <location>
        <begin position="1011"/>
        <end position="1060"/>
    </location>
</feature>
<feature type="region of interest" description="Disordered" evidence="9">
    <location>
        <begin position="1083"/>
        <end position="1113"/>
    </location>
</feature>
<feature type="domain" description="Tyrosine-protein phosphatase" evidence="10">
    <location>
        <begin position="358"/>
        <end position="499"/>
    </location>
</feature>
<dbReference type="CDD" id="cd11652">
    <property type="entry name" value="SSH-N"/>
    <property type="match status" value="1"/>
</dbReference>
<evidence type="ECO:0000256" key="5">
    <source>
        <dbReference type="ARBA" id="ARBA00022801"/>
    </source>
</evidence>
<feature type="compositionally biased region" description="Low complexity" evidence="9">
    <location>
        <begin position="8"/>
        <end position="23"/>
    </location>
</feature>
<comment type="similarity">
    <text evidence="2">Belongs to the protein-tyrosine phosphatase family.</text>
</comment>
<feature type="region of interest" description="Disordered" evidence="9">
    <location>
        <begin position="560"/>
        <end position="710"/>
    </location>
</feature>
<dbReference type="PANTHER" id="PTHR45864:SF3">
    <property type="entry name" value="PROTEIN PHOSPHATASE SLINGSHOT HOMOLOG 2"/>
    <property type="match status" value="1"/>
</dbReference>
<evidence type="ECO:0000256" key="3">
    <source>
        <dbReference type="ARBA" id="ARBA00013081"/>
    </source>
</evidence>
<evidence type="ECO:0000256" key="6">
    <source>
        <dbReference type="ARBA" id="ARBA00022912"/>
    </source>
</evidence>
<evidence type="ECO:0000256" key="8">
    <source>
        <dbReference type="ARBA" id="ARBA00048336"/>
    </source>
</evidence>
<evidence type="ECO:0000259" key="12">
    <source>
        <dbReference type="PROSITE" id="PS51998"/>
    </source>
</evidence>
<dbReference type="InterPro" id="IPR043588">
    <property type="entry name" value="SSH-N"/>
</dbReference>
<evidence type="ECO:0000256" key="9">
    <source>
        <dbReference type="SAM" id="MobiDB-lite"/>
    </source>
</evidence>
<dbReference type="InterPro" id="IPR043587">
    <property type="entry name" value="Phosphatase_SSH-like"/>
</dbReference>
<feature type="compositionally biased region" description="Polar residues" evidence="9">
    <location>
        <begin position="1019"/>
        <end position="1034"/>
    </location>
</feature>
<feature type="domain" description="DEK-C" evidence="12">
    <location>
        <begin position="299"/>
        <end position="354"/>
    </location>
</feature>
<feature type="domain" description="Tyrosine specific protein phosphatases" evidence="11">
    <location>
        <begin position="423"/>
        <end position="477"/>
    </location>
</feature>
<dbReference type="InterPro" id="IPR000340">
    <property type="entry name" value="Dual-sp_phosphatase_cat-dom"/>
</dbReference>
<dbReference type="Proteomes" id="UP001369086">
    <property type="component" value="Unassembled WGS sequence"/>
</dbReference>
<dbReference type="Pfam" id="PF23040">
    <property type="entry name" value="PH_SSH1-like_1st"/>
    <property type="match status" value="1"/>
</dbReference>
<dbReference type="SUPFAM" id="SSF52799">
    <property type="entry name" value="(Phosphotyrosine protein) phosphatases II"/>
    <property type="match status" value="1"/>
</dbReference>
<feature type="compositionally biased region" description="Polar residues" evidence="9">
    <location>
        <begin position="525"/>
        <end position="534"/>
    </location>
</feature>
<evidence type="ECO:0000313" key="14">
    <source>
        <dbReference type="Proteomes" id="UP001369086"/>
    </source>
</evidence>
<feature type="region of interest" description="Disordered" evidence="9">
    <location>
        <begin position="509"/>
        <end position="547"/>
    </location>
</feature>
<dbReference type="InterPro" id="IPR029021">
    <property type="entry name" value="Prot-tyrosine_phosphatase-like"/>
</dbReference>
<dbReference type="PROSITE" id="PS51998">
    <property type="entry name" value="DEK_C"/>
    <property type="match status" value="1"/>
</dbReference>
<comment type="caution">
    <text evidence="13">The sequence shown here is derived from an EMBL/GenBank/DDBJ whole genome shotgun (WGS) entry which is preliminary data.</text>
</comment>
<dbReference type="Pfam" id="PF00782">
    <property type="entry name" value="DSPc"/>
    <property type="match status" value="1"/>
</dbReference>
<evidence type="ECO:0000313" key="13">
    <source>
        <dbReference type="EMBL" id="KAK6475537.1"/>
    </source>
</evidence>
<dbReference type="SMART" id="SM00195">
    <property type="entry name" value="DSPc"/>
    <property type="match status" value="1"/>
</dbReference>
<feature type="compositionally biased region" description="Basic and acidic residues" evidence="9">
    <location>
        <begin position="1038"/>
        <end position="1054"/>
    </location>
</feature>
<feature type="compositionally biased region" description="Polar residues" evidence="9">
    <location>
        <begin position="940"/>
        <end position="951"/>
    </location>
</feature>
<name>A0ABR0YSF3_HUSHU</name>
<dbReference type="PROSITE" id="PS50056">
    <property type="entry name" value="TYR_PHOSPHATASE_2"/>
    <property type="match status" value="1"/>
</dbReference>
<dbReference type="EC" id="3.1.3.16" evidence="3"/>
<evidence type="ECO:0000259" key="10">
    <source>
        <dbReference type="PROSITE" id="PS50054"/>
    </source>
</evidence>
<dbReference type="CDD" id="cd14569">
    <property type="entry name" value="DSP_slingshot_2"/>
    <property type="match status" value="1"/>
</dbReference>
<dbReference type="InterPro" id="IPR020422">
    <property type="entry name" value="TYR_PHOSPHATASE_DUAL_dom"/>
</dbReference>
<evidence type="ECO:0000256" key="1">
    <source>
        <dbReference type="ARBA" id="ARBA00004245"/>
    </source>
</evidence>
<sequence>MALVTVQRSPTPSATSSPSVSEVDSGEEERRSQPRRCAQFLSRPMTRGTLSGGGRSGGECVCSSCGVKMMPYFSDNAVISQNTINQLISENFLTVKGAALFLPRGNGSPGPRVSQRHNKHAGDLQQHLQAMFTLLRPEDNIRLAVRLESAFQSCMRYIVVVSTNGRQDTEESIVLGMDFNTKDSSSCTLGLVLPLWSDTLIHLDGDGGFSVSTVNRVHVFKPVSVQAMWSSLQSLHKACEVARCHNYYPGSLFLTWISYYESRVSSDQVCINEWNAMQDVQSHRADSPVLFTDVPTERERTERLIKTKLREIMMQKDLENITSKEIRTELEMQMVCNLREFKEYIDNEMIVILGQMDSPTEIFEHVFLGSEWNASNLEDLQNRGIRYILNVTREIDNFFPGVFEYHNIRVYDEEATDLLAYWNDTFKFISKAKKAGSKCLVHCKMGVSRSASTVIAYAMKEYGWNLERAHSFVKDRRTVTNPNPSFMRQLEEYQGILLASKQRHNKLWRSHSESDLSGHHEPDSSCKSPLNLNFTRKDSDNNNSPLGQFLGMAVLQVLTTEPEEEEDELEEEEEDDDEEVEVVEEEEEEGLQLEFQPCPDPSAGEPASESVLGPCGGEEPGPDSPLLDCPPVLIELKETALADSEEDALGAEQSPASSLSGATIPVSLDPLEQETGCLETAQHPNNNNNPGESPSPSPSPSPALSSLSTDSIDFFSAREKFLELSLDGRARSLSQSRTEEQAAGRTPHPSSSSSSSSRGPSQELLSAEECAAVPAEEPVKEQPADVSSPLARSQSENGISVKDIVTELESINQGCAQCRTDPAAPTPAPAPLKRNTIHDLPGESAKPPRGEEEEEGQILGMSLQRDPETEDLPWPGEAAREGSVPKTGSVKRVTKELEQRLRHEQDLTLLTQKNSRHDEPPSIEISGPPYEPGDCEPAPQENQPGIQTEGSSEAPGLQGGVRCKTSVGESAEPAGDNEGSPVSETPSTGTLLPDLLSTPRIRIVKITELVPIPTPRPTSPATGNTQAGQCNQAASLEETGHPLEESSVGEKKKEDEEEQSKGFVFHQTLPQVGQSVGPCACHLPSQTPDTQNTEDSSPCLSRLPPFPNPGSSQSFVRLEGATVQSSDTDSLMGALQLGGYPNLQQSTEELNKIRETVHELQAFLGDSTSPRSSSGVLLGACASLPHSSSSSGSVAELPPGAVRQRAREIEALIRQAGLTTPSLMKRSASLAKLGCLELSADDLSERGAGLAAVRRVSSVSWDRGWRRGTPEDPFKKLRVSSQPSQQGEPTPCMMEQLGTEGSVALSRPVEFPDAQYAKTCGETQDSESSPSRLCQAGTAEGILPLAPRQQHGRTHPLRRVRKNNEKKRTASFLYNTM</sequence>
<feature type="compositionally biased region" description="Polar residues" evidence="9">
    <location>
        <begin position="1084"/>
        <end position="1099"/>
    </location>
</feature>
<feature type="compositionally biased region" description="Basic and acidic residues" evidence="9">
    <location>
        <begin position="510"/>
        <end position="524"/>
    </location>
</feature>
<keyword evidence="7" id="KW-0206">Cytoskeleton</keyword>
<dbReference type="InterPro" id="IPR000387">
    <property type="entry name" value="Tyr_Pase_dom"/>
</dbReference>
<comment type="catalytic activity">
    <reaction evidence="8">
        <text>O-phospho-L-threonyl-[protein] + H2O = L-threonyl-[protein] + phosphate</text>
        <dbReference type="Rhea" id="RHEA:47004"/>
        <dbReference type="Rhea" id="RHEA-COMP:11060"/>
        <dbReference type="Rhea" id="RHEA-COMP:11605"/>
        <dbReference type="ChEBI" id="CHEBI:15377"/>
        <dbReference type="ChEBI" id="CHEBI:30013"/>
        <dbReference type="ChEBI" id="CHEBI:43474"/>
        <dbReference type="ChEBI" id="CHEBI:61977"/>
        <dbReference type="EC" id="3.1.3.16"/>
    </reaction>
</comment>
<feature type="compositionally biased region" description="Basic and acidic residues" evidence="9">
    <location>
        <begin position="836"/>
        <end position="850"/>
    </location>
</feature>
<keyword evidence="6" id="KW-0904">Protein phosphatase</keyword>
<feature type="compositionally biased region" description="Low complexity" evidence="9">
    <location>
        <begin position="767"/>
        <end position="776"/>
    </location>
</feature>
<dbReference type="PROSITE" id="PS00383">
    <property type="entry name" value="TYR_PHOSPHATASE_1"/>
    <property type="match status" value="1"/>
</dbReference>
<keyword evidence="5" id="KW-0378">Hydrolase</keyword>
<feature type="compositionally biased region" description="Basic and acidic residues" evidence="9">
    <location>
        <begin position="893"/>
        <end position="906"/>
    </location>
</feature>
<accession>A0ABR0YSF3</accession>
<evidence type="ECO:0000256" key="4">
    <source>
        <dbReference type="ARBA" id="ARBA00022490"/>
    </source>
</evidence>